<gene>
    <name evidence="2" type="ORF">QPX45_02305</name>
    <name evidence="3" type="ORF">QPX54_05065</name>
</gene>
<dbReference type="EMBL" id="JASNVK010000002">
    <property type="protein sequence ID" value="MDK4300090.1"/>
    <property type="molecule type" value="Genomic_DNA"/>
</dbReference>
<evidence type="ECO:0000313" key="3">
    <source>
        <dbReference type="EMBL" id="MDK4325887.1"/>
    </source>
</evidence>
<sequence>MHGDRAPEHYSQRDHLVWQTIAGFVGFFTVLAGVQAVWNVFQDEPGVLPALVFAGMLILSVVVWRARP</sequence>
<feature type="transmembrane region" description="Helical" evidence="1">
    <location>
        <begin position="47"/>
        <end position="66"/>
    </location>
</feature>
<keyword evidence="1" id="KW-0812">Transmembrane</keyword>
<evidence type="ECO:0000313" key="4">
    <source>
        <dbReference type="Proteomes" id="UP001226160"/>
    </source>
</evidence>
<dbReference type="Proteomes" id="UP001226160">
    <property type="component" value="Unassembled WGS sequence"/>
</dbReference>
<dbReference type="EMBL" id="JASNVP010000004">
    <property type="protein sequence ID" value="MDK4325887.1"/>
    <property type="molecule type" value="Genomic_DNA"/>
</dbReference>
<accession>A0AAP4BT32</accession>
<dbReference type="RefSeq" id="WP_018121450.1">
    <property type="nucleotide sequence ID" value="NZ_CABIYR010000008.1"/>
</dbReference>
<dbReference type="Proteomes" id="UP001243856">
    <property type="component" value="Unassembled WGS sequence"/>
</dbReference>
<reference evidence="3 5" key="1">
    <citation type="submission" date="2023-05" db="EMBL/GenBank/DDBJ databases">
        <title>Metabolic capabilities are highly conserved among human nasal-associated Corynebacterium species in pangenomic analyses.</title>
        <authorList>
            <person name="Tran T.H."/>
            <person name="Roberts A.Q."/>
            <person name="Escapa I.F."/>
            <person name="Gao W."/>
            <person name="Conlan S."/>
            <person name="Kong H."/>
            <person name="Segre J.A."/>
            <person name="Kelly M.S."/>
            <person name="Lemon K.P."/>
        </authorList>
    </citation>
    <scope>NUCLEOTIDE SEQUENCE</scope>
    <source>
        <strain evidence="3">KPL2654</strain>
        <strain evidence="2 5">KPL2811</strain>
    </source>
</reference>
<proteinExistence type="predicted"/>
<dbReference type="GeneID" id="64187773"/>
<evidence type="ECO:0000313" key="2">
    <source>
        <dbReference type="EMBL" id="MDK4300090.1"/>
    </source>
</evidence>
<feature type="transmembrane region" description="Helical" evidence="1">
    <location>
        <begin position="21"/>
        <end position="41"/>
    </location>
</feature>
<keyword evidence="5" id="KW-1185">Reference proteome</keyword>
<evidence type="ECO:0000313" key="5">
    <source>
        <dbReference type="Proteomes" id="UP001243856"/>
    </source>
</evidence>
<organism evidence="3 4">
    <name type="scientific">Corynebacterium propinquum</name>
    <dbReference type="NCBI Taxonomy" id="43769"/>
    <lineage>
        <taxon>Bacteria</taxon>
        <taxon>Bacillati</taxon>
        <taxon>Actinomycetota</taxon>
        <taxon>Actinomycetes</taxon>
        <taxon>Mycobacteriales</taxon>
        <taxon>Corynebacteriaceae</taxon>
        <taxon>Corynebacterium</taxon>
    </lineage>
</organism>
<keyword evidence="1" id="KW-1133">Transmembrane helix</keyword>
<evidence type="ECO:0000256" key="1">
    <source>
        <dbReference type="SAM" id="Phobius"/>
    </source>
</evidence>
<dbReference type="AlphaFoldDB" id="A0AAP4BT32"/>
<keyword evidence="1" id="KW-0472">Membrane</keyword>
<protein>
    <submittedName>
        <fullName evidence="3">Uncharacterized protein</fullName>
    </submittedName>
</protein>
<name>A0AAP4BT32_9CORY</name>
<comment type="caution">
    <text evidence="3">The sequence shown here is derived from an EMBL/GenBank/DDBJ whole genome shotgun (WGS) entry which is preliminary data.</text>
</comment>